<dbReference type="SUPFAM" id="SSF57756">
    <property type="entry name" value="Retrovirus zinc finger-like domains"/>
    <property type="match status" value="1"/>
</dbReference>
<dbReference type="Proteomes" id="UP001237642">
    <property type="component" value="Unassembled WGS sequence"/>
</dbReference>
<feature type="domain" description="Integrase catalytic" evidence="9">
    <location>
        <begin position="960"/>
        <end position="1125"/>
    </location>
</feature>
<keyword evidence="5" id="KW-0862">Zinc</keyword>
<organism evidence="10 11">
    <name type="scientific">Heracleum sosnowskyi</name>
    <dbReference type="NCBI Taxonomy" id="360622"/>
    <lineage>
        <taxon>Eukaryota</taxon>
        <taxon>Viridiplantae</taxon>
        <taxon>Streptophyta</taxon>
        <taxon>Embryophyta</taxon>
        <taxon>Tracheophyta</taxon>
        <taxon>Spermatophyta</taxon>
        <taxon>Magnoliopsida</taxon>
        <taxon>eudicotyledons</taxon>
        <taxon>Gunneridae</taxon>
        <taxon>Pentapetalae</taxon>
        <taxon>asterids</taxon>
        <taxon>campanulids</taxon>
        <taxon>Apiales</taxon>
        <taxon>Apiaceae</taxon>
        <taxon>Apioideae</taxon>
        <taxon>apioid superclade</taxon>
        <taxon>Tordylieae</taxon>
        <taxon>Tordyliinae</taxon>
        <taxon>Heracleum</taxon>
    </lineage>
</organism>
<evidence type="ECO:0000259" key="9">
    <source>
        <dbReference type="PROSITE" id="PS50994"/>
    </source>
</evidence>
<protein>
    <submittedName>
        <fullName evidence="10">Uncharacterized protein</fullName>
    </submittedName>
</protein>
<dbReference type="InterPro" id="IPR057670">
    <property type="entry name" value="SH3_retrovirus"/>
</dbReference>
<feature type="compositionally biased region" description="Polar residues" evidence="7">
    <location>
        <begin position="2073"/>
        <end position="2085"/>
    </location>
</feature>
<evidence type="ECO:0000256" key="3">
    <source>
        <dbReference type="ARBA" id="ARBA00022750"/>
    </source>
</evidence>
<keyword evidence="6" id="KW-0175">Coiled coil</keyword>
<keyword evidence="4" id="KW-0378">Hydrolase</keyword>
<feature type="region of interest" description="Disordered" evidence="7">
    <location>
        <begin position="2358"/>
        <end position="2382"/>
    </location>
</feature>
<dbReference type="PANTHER" id="PTHR42648:SF32">
    <property type="entry name" value="RIBONUCLEASE H-LIKE DOMAIN, GAG-PRE-INTEGRASE DOMAIN PROTEIN-RELATED"/>
    <property type="match status" value="1"/>
</dbReference>
<dbReference type="InterPro" id="IPR012337">
    <property type="entry name" value="RNaseH-like_sf"/>
</dbReference>
<feature type="compositionally biased region" description="Low complexity" evidence="7">
    <location>
        <begin position="1276"/>
        <end position="1287"/>
    </location>
</feature>
<evidence type="ECO:0000256" key="7">
    <source>
        <dbReference type="SAM" id="MobiDB-lite"/>
    </source>
</evidence>
<feature type="compositionally biased region" description="Basic and acidic residues" evidence="7">
    <location>
        <begin position="2522"/>
        <end position="2543"/>
    </location>
</feature>
<feature type="region of interest" description="Disordered" evidence="7">
    <location>
        <begin position="630"/>
        <end position="650"/>
    </location>
</feature>
<dbReference type="GO" id="GO:0006508">
    <property type="term" value="P:proteolysis"/>
    <property type="evidence" value="ECO:0007669"/>
    <property type="project" value="UniProtKB-KW"/>
</dbReference>
<evidence type="ECO:0000256" key="2">
    <source>
        <dbReference type="ARBA" id="ARBA00022723"/>
    </source>
</evidence>
<dbReference type="Pfam" id="PF00665">
    <property type="entry name" value="rve"/>
    <property type="match status" value="1"/>
</dbReference>
<feature type="compositionally biased region" description="Acidic residues" evidence="7">
    <location>
        <begin position="282"/>
        <end position="300"/>
    </location>
</feature>
<evidence type="ECO:0000256" key="1">
    <source>
        <dbReference type="ARBA" id="ARBA00022670"/>
    </source>
</evidence>
<feature type="compositionally biased region" description="Basic residues" evidence="7">
    <location>
        <begin position="2561"/>
        <end position="2570"/>
    </location>
</feature>
<proteinExistence type="predicted"/>
<feature type="region of interest" description="Disordered" evidence="7">
    <location>
        <begin position="2522"/>
        <end position="2603"/>
    </location>
</feature>
<feature type="compositionally biased region" description="Basic and acidic residues" evidence="7">
    <location>
        <begin position="329"/>
        <end position="351"/>
    </location>
</feature>
<dbReference type="GO" id="GO:0008270">
    <property type="term" value="F:zinc ion binding"/>
    <property type="evidence" value="ECO:0007669"/>
    <property type="project" value="UniProtKB-KW"/>
</dbReference>
<feature type="compositionally biased region" description="Basic residues" evidence="7">
    <location>
        <begin position="2114"/>
        <end position="2125"/>
    </location>
</feature>
<dbReference type="InterPro" id="IPR054722">
    <property type="entry name" value="PolX-like_BBD"/>
</dbReference>
<dbReference type="Pfam" id="PF13976">
    <property type="entry name" value="gag_pre-integrs"/>
    <property type="match status" value="1"/>
</dbReference>
<dbReference type="SMART" id="SM00343">
    <property type="entry name" value="ZnF_C2HC"/>
    <property type="match status" value="3"/>
</dbReference>
<sequence>MSEENQNQVPPVAEQVKPNSVSRYETIRVQILRPIEYPIWKVKMTMFLEATDPEYLDRINNGPHKPTKLSPAVGDKEQTLIPKEKKDYTPEDISSIAKDAKVRHLLHSALDNVMSNRVIGCKTAKEIWDALEVRCQGTTAIKKNRKTILTQEYEHFDSRSNETLTETYDRFCKLLNDLSLVDKEYNLEESNLKFLLSLPEKWDLKTTSIRDNYDLDDTDLDEIYGLLKTHELEIDQRNRRSSKKTKSVALKVEEKLIEKKESSKKKAKGKALVIKSESESSNSDDDSNSDEASDSEDDEEQLMQMAALMVKTFKKMGFKNFKKGKRFSRRDSNSEKKNFRKSDGKDTKSGKKDKSEIQCYKCKEMGHYAPECKKGKTGKALVSKGKDWADTSDSDDGENYALMATVKDETESSENKVPLTTYAYDTDNISELRIYLKNIHVSYRDQTLENERIKSENLSLKERNKFLERELENMKQTQKERDDAVYVEQELLKRYRQLESDLEKERKIIKTWTNSGRDTHQVFQTDAVGLGYSEEDELRFQDKIKFRAFTSSYSTPVTFVPESGKLTSAVVKETVMEPVETCVEQVDTESKTEKPVELEAVKEPIRVCEKQVNVGLMTGKQFKHKLKEVKSAMKPKGSKRNRNGKIGINNRNNYLPNAGALRKTCYSCGSSNHLARFCTKNKHINSLPSTSEVKNDYVRIKPQTLCKHCGSTWHSIYTCKSYHAIYHNYYELKPNLKWVRANSASVKSDNVSLNSEKVDSAAKANTGIIESTLILDSGCSGHMTGNKALLSDFVEKDGPKVSYGDGNVGHTLGYGNINLGGVIITNVALVSGLKHNLLSVSQICDRGNHVDFHSEYCEVISKSTGKVVLVGHRRNNIYEASLVTNSDGKTVCLTARMSNEESWNWHKKLSHLNLNNINELIRKDLVRGLPKSTLSLNGLCDSCQKAKQRKSSFKSKTESSVVEPYHLLHVDLFGPVNVMSMGRKKYALVIVDEYTRYTWVYFLSKKDETAQTLMDHVNLLDKGSQHRVKIIRSDNGTEFRNSIMEAFCKERGVKQEFSAPGTPQQNGVVERKNRTLIEAARTMLEEAKLPTYFWAEAVQTACFTQNATLINKHGKTPYEMVKNKKPNLKYFHIFGCKCFVLKTHPEQLTKFELKADEGIFVGYPLSTKAFRVYNLRTKVIMESIHVSFDDKKIIGLEDKDGYDQLRFENEDLLSDDINSDEAGLTNSDEAYSEPLLVNTGETDNSQIEQNREPVEGEREEAQQDTANESVEETDSNSDSSNSEPSNSGGASDAAESQHMNQESMDQGGGFNNDARNHLPTARRWTQAHTPDLIIGDPDASVRTRSATNNECLYHAFLSQTEPKKVEEALQDANWITAMQEELNEFERNEVWTLVPRPKNRSIVGTKWVFRNKTDSDGVITRNKARLVAKGYSQQEGIDYDETFAPVARLEAIRIFLAYAAHKKFKVFQMDVKSAFLNGKLEEEVFVEQPPGFVDPKHPDYVYRLDKALYGLKQAPRAWYETLAQFLLESGFTRGTIDKTLFYFNSGDDLLLVQIYVDDIIFGSTNDKLCKKFAKLMQSRYQMSMMGELSYFLGLQVKQTDDGIFINQAKYTRNLLKKFGMLDSSSATTPMATATKLDKDTGASVDMTNYRGMIGSLLYLTASRPDIMYATCLCARFQADPREPHLTAVKRIFKYLKGTITLGLWYPRESEFKLIGYSDADFAGCKIDRKSTSGSCQFLGDRLVSWYSKKQKSISTSTAEAEYIAAGSCCAQILWMKNQLLDYGLRYSKIPIFCDNQSAIAMTGNPVQHSMTKHISIRYHFIREHVEEGNIELHFVSTDQQLADIFTKPLSEATFTRLVNELGMISGVYDNGGESGSPSIIFQYEDNDYAVTPTTVRDALGLEDFNSFTVAVGDSELVRMMREIGYSGPLTKIGQLKRPLLRKEWSFFFDCITRAFGKKCTNWDAIPTDSLQIGYSLLYGSQFDVARLVLTNIGEKMLENRNVVYFSRFCQLIFNHCCPDVEILDEDVILSFKLHKRIFSDLINKDNKKGEVGPLMFPASVQQFLDNLQQQNVSNTEAGPSVSQPQRSKRSKVRAVKSNLQQTEAEVSNVDAVPQRKRMKKKRAQRPKTVADSDTEADEETLHQRKRRLVATQLFGGIIANMNKVPEENEAPEAFVQEEAANPEAVNQDRLNTDDIEMDFDREAPTSKANDVVEEAAAHSDSRIFDLEENVKEADQATTELVETIASHTEIISLDFEKGEEVDQIRIDHPTEAVAESADATENVPVAAEFVANSEDALVLEALQQSVVEIVQREAEVIAKANSDIPETVAEKVNDEAAQLEHEITAEHVPEEIAREDDNVNASPAHSPSHISDVQANSDEEREFNRATEEHFQEMYFNNWTAADCIFTSQRAADLTANSVKEISNPELLSHFKATVVQIKSLNNRFDASDKMIEGLRNDIATRELTQQKDKSLYISLCKEQKTFNSRLSKVEENQTAMSAQLTSISNALELLTSVLLSDDVKKGESVPSDKCKDTQALRRRDDGNDGGSKGGESEKSLGLRPRSRSKRSNSKRSNSERRSNSGKEKVISASGSRLKSLINTDKPSTDEEVAAKLFIAEHGKDVTIEDIQAEEQMLAEEHRKNLEAGIYKKKEIKAPRKKETGIIIKENTQQSIQYTRRPMIRNSDKGKGKMIEEPNLKEKEYSTSDIAQVETRLPKSTSDAAQVDDTIEVKPASDKAQAVQTQLAPQLQGIFRRPVLSEALTLQPVDFSQTRTVLGKETFDKAGLGSHREKRINNRSGDQSSLAVSGTITQENLDMLDSVQLIFHKGLKKDFLLYFMNDGRVYRVAESDIDLKSYQELEYVLYLLKVKNRNTHNAATFIRQKMQRSKVMLGGGISKVYIPKYRDAYGNVIEMKRNSTRLRTDLGVKVLEFNQESDKAHYIRLGNEMRKNSIYSLRAAIYQTGESDPELKELKEIMVEELEKAERRLLIDYLRTVPDIQEIK</sequence>
<feature type="compositionally biased region" description="Low complexity" evidence="7">
    <location>
        <begin position="270"/>
        <end position="281"/>
    </location>
</feature>
<dbReference type="InterPro" id="IPR001878">
    <property type="entry name" value="Znf_CCHC"/>
</dbReference>
<dbReference type="PROSITE" id="PS50994">
    <property type="entry name" value="INTEGRASE"/>
    <property type="match status" value="1"/>
</dbReference>
<dbReference type="InterPro" id="IPR025724">
    <property type="entry name" value="GAG-pre-integrase_dom"/>
</dbReference>
<keyword evidence="3" id="KW-0064">Aspartyl protease</keyword>
<dbReference type="SUPFAM" id="SSF53098">
    <property type="entry name" value="Ribonuclease H-like"/>
    <property type="match status" value="1"/>
</dbReference>
<dbReference type="Pfam" id="PF00098">
    <property type="entry name" value="zf-CCHC"/>
    <property type="match status" value="1"/>
</dbReference>
<dbReference type="InterPro" id="IPR039537">
    <property type="entry name" value="Retrotran_Ty1/copia-like"/>
</dbReference>
<dbReference type="Pfam" id="PF25597">
    <property type="entry name" value="SH3_retrovirus"/>
    <property type="match status" value="1"/>
</dbReference>
<feature type="domain" description="CCHC-type" evidence="8">
    <location>
        <begin position="359"/>
        <end position="374"/>
    </location>
</feature>
<evidence type="ECO:0000256" key="4">
    <source>
        <dbReference type="ARBA" id="ARBA00022801"/>
    </source>
</evidence>
<dbReference type="PROSITE" id="PS50158">
    <property type="entry name" value="ZF_CCHC"/>
    <property type="match status" value="2"/>
</dbReference>
<dbReference type="Pfam" id="PF14223">
    <property type="entry name" value="Retrotran_gag_2"/>
    <property type="match status" value="1"/>
</dbReference>
<evidence type="ECO:0000259" key="8">
    <source>
        <dbReference type="PROSITE" id="PS50158"/>
    </source>
</evidence>
<feature type="compositionally biased region" description="Polar residues" evidence="7">
    <location>
        <begin position="2589"/>
        <end position="2602"/>
    </location>
</feature>
<feature type="compositionally biased region" description="Basic and acidic residues" evidence="7">
    <location>
        <begin position="2573"/>
        <end position="2586"/>
    </location>
</feature>
<feature type="domain" description="CCHC-type" evidence="8">
    <location>
        <begin position="665"/>
        <end position="680"/>
    </location>
</feature>
<keyword evidence="11" id="KW-1185">Reference proteome</keyword>
<feature type="region of interest" description="Disordered" evidence="7">
    <location>
        <begin position="2073"/>
        <end position="2140"/>
    </location>
</feature>
<gene>
    <name evidence="10" type="ORF">POM88_046329</name>
</gene>
<feature type="region of interest" description="Disordered" evidence="7">
    <location>
        <begin position="324"/>
        <end position="351"/>
    </location>
</feature>
<reference evidence="10" key="2">
    <citation type="submission" date="2023-05" db="EMBL/GenBank/DDBJ databases">
        <authorList>
            <person name="Schelkunov M.I."/>
        </authorList>
    </citation>
    <scope>NUCLEOTIDE SEQUENCE</scope>
    <source>
        <strain evidence="10">Hsosn_3</strain>
        <tissue evidence="10">Leaf</tissue>
    </source>
</reference>
<dbReference type="GO" id="GO:0003676">
    <property type="term" value="F:nucleic acid binding"/>
    <property type="evidence" value="ECO:0007669"/>
    <property type="project" value="InterPro"/>
</dbReference>
<feature type="compositionally biased region" description="Basic and acidic residues" evidence="7">
    <location>
        <begin position="1249"/>
        <end position="1261"/>
    </location>
</feature>
<keyword evidence="5" id="KW-0863">Zinc-finger</keyword>
<dbReference type="InterPro" id="IPR013103">
    <property type="entry name" value="RVT_2"/>
</dbReference>
<dbReference type="Gene3D" id="4.10.60.10">
    <property type="entry name" value="Zinc finger, CCHC-type"/>
    <property type="match status" value="1"/>
</dbReference>
<dbReference type="CDD" id="cd09272">
    <property type="entry name" value="RNase_HI_RT_Ty1"/>
    <property type="match status" value="1"/>
</dbReference>
<dbReference type="Gene3D" id="3.30.420.10">
    <property type="entry name" value="Ribonuclease H-like superfamily/Ribonuclease H"/>
    <property type="match status" value="1"/>
</dbReference>
<dbReference type="InterPro" id="IPR036397">
    <property type="entry name" value="RNaseH_sf"/>
</dbReference>
<dbReference type="GO" id="GO:0004190">
    <property type="term" value="F:aspartic-type endopeptidase activity"/>
    <property type="evidence" value="ECO:0007669"/>
    <property type="project" value="UniProtKB-KW"/>
</dbReference>
<keyword evidence="2" id="KW-0479">Metal-binding</keyword>
<dbReference type="EMBL" id="JAUIZM010000010">
    <property type="protein sequence ID" value="KAK1361855.1"/>
    <property type="molecule type" value="Genomic_DNA"/>
</dbReference>
<name>A0AAD8H930_9APIA</name>
<dbReference type="InterPro" id="IPR001584">
    <property type="entry name" value="Integrase_cat-core"/>
</dbReference>
<feature type="region of interest" description="Disordered" evidence="7">
    <location>
        <begin position="268"/>
        <end position="300"/>
    </location>
</feature>
<keyword evidence="1" id="KW-0645">Protease</keyword>
<reference evidence="10" key="1">
    <citation type="submission" date="2023-02" db="EMBL/GenBank/DDBJ databases">
        <title>Genome of toxic invasive species Heracleum sosnowskyi carries increased number of genes despite the absence of recent whole-genome duplications.</title>
        <authorList>
            <person name="Schelkunov M."/>
            <person name="Shtratnikova V."/>
            <person name="Makarenko M."/>
            <person name="Klepikova A."/>
            <person name="Omelchenko D."/>
            <person name="Novikova G."/>
            <person name="Obukhova E."/>
            <person name="Bogdanov V."/>
            <person name="Penin A."/>
            <person name="Logacheva M."/>
        </authorList>
    </citation>
    <scope>NUCLEOTIDE SEQUENCE</scope>
    <source>
        <strain evidence="10">Hsosn_3</strain>
        <tissue evidence="10">Leaf</tissue>
    </source>
</reference>
<feature type="coiled-coil region" evidence="6">
    <location>
        <begin position="450"/>
        <end position="515"/>
    </location>
</feature>
<dbReference type="InterPro" id="IPR043502">
    <property type="entry name" value="DNA/RNA_pol_sf"/>
</dbReference>
<dbReference type="Pfam" id="PF22936">
    <property type="entry name" value="Pol_BBD"/>
    <property type="match status" value="1"/>
</dbReference>
<dbReference type="SUPFAM" id="SSF56672">
    <property type="entry name" value="DNA/RNA polymerases"/>
    <property type="match status" value="1"/>
</dbReference>
<dbReference type="Pfam" id="PF07727">
    <property type="entry name" value="RVT_2"/>
    <property type="match status" value="1"/>
</dbReference>
<feature type="compositionally biased region" description="Polar residues" evidence="7">
    <location>
        <begin position="2359"/>
        <end position="2376"/>
    </location>
</feature>
<evidence type="ECO:0000313" key="11">
    <source>
        <dbReference type="Proteomes" id="UP001237642"/>
    </source>
</evidence>
<evidence type="ECO:0000256" key="5">
    <source>
        <dbReference type="PROSITE-ProRule" id="PRU00047"/>
    </source>
</evidence>
<feature type="region of interest" description="Disordered" evidence="7">
    <location>
        <begin position="1217"/>
        <end position="1316"/>
    </location>
</feature>
<dbReference type="GO" id="GO:0015074">
    <property type="term" value="P:DNA integration"/>
    <property type="evidence" value="ECO:0007669"/>
    <property type="project" value="InterPro"/>
</dbReference>
<dbReference type="InterPro" id="IPR036875">
    <property type="entry name" value="Znf_CCHC_sf"/>
</dbReference>
<comment type="caution">
    <text evidence="10">The sequence shown here is derived from an EMBL/GenBank/DDBJ whole genome shotgun (WGS) entry which is preliminary data.</text>
</comment>
<evidence type="ECO:0000256" key="6">
    <source>
        <dbReference type="SAM" id="Coils"/>
    </source>
</evidence>
<evidence type="ECO:0000313" key="10">
    <source>
        <dbReference type="EMBL" id="KAK1361855.1"/>
    </source>
</evidence>
<feature type="compositionally biased region" description="Polar residues" evidence="7">
    <location>
        <begin position="1239"/>
        <end position="1248"/>
    </location>
</feature>
<dbReference type="PANTHER" id="PTHR42648">
    <property type="entry name" value="TRANSPOSASE, PUTATIVE-RELATED"/>
    <property type="match status" value="1"/>
</dbReference>
<accession>A0AAD8H930</accession>